<dbReference type="NCBIfam" id="TIGR01910">
    <property type="entry name" value="DapE-ArgE"/>
    <property type="match status" value="1"/>
</dbReference>
<evidence type="ECO:0000256" key="3">
    <source>
        <dbReference type="ARBA" id="ARBA00005130"/>
    </source>
</evidence>
<dbReference type="GO" id="GO:0009089">
    <property type="term" value="P:lysine biosynthetic process via diaminopimelate"/>
    <property type="evidence" value="ECO:0007669"/>
    <property type="project" value="UniProtKB-UniPathway"/>
</dbReference>
<dbReference type="KEGG" id="kme:H0A61_00496"/>
<evidence type="ECO:0000313" key="14">
    <source>
        <dbReference type="Proteomes" id="UP000662904"/>
    </source>
</evidence>
<sequence>MQMNFTELKSLIAEHFTEEELIQLTRELIKIPSHSKVKDREREVALYIHEFCRRMGLESELVPVIDQRMNVIVRLKGTGEGKTLMLNGHTDTVPPYEMDIDPFAAELKDGYIYGRGAVDMKGPIASMLITMLAIKRAGIMLKGDVIFTGVIGEEEKSEGTEAVVKSGLKADGAIVGEPSNYEYAIGHRGLEWLEIEIKGKAAHGGVPELGINAIEKAARLIIEIKEKLYPKLRERFNPKMGPSVMNFGVIRGGNQPSTVADKCIIQIDRRYITGETVDSIIGEYQQIIDDLKAKDPDFHAEIKRMPSNLLLSPEFDHLPLETDAGDPIVISVKNGIKEVIGREPEITKRRGWTDAALLSNYAGIPTVVFGPGDISYSHSRNERVAVKDLVNAVKIYFLAIAQFCGIKGY</sequence>
<comment type="cofactor">
    <cofactor evidence="2">
        <name>Zn(2+)</name>
        <dbReference type="ChEBI" id="CHEBI:29105"/>
    </cofactor>
</comment>
<evidence type="ECO:0000256" key="7">
    <source>
        <dbReference type="ARBA" id="ARBA00022723"/>
    </source>
</evidence>
<dbReference type="PANTHER" id="PTHR43808">
    <property type="entry name" value="ACETYLORNITHINE DEACETYLASE"/>
    <property type="match status" value="1"/>
</dbReference>
<dbReference type="GO" id="GO:0046872">
    <property type="term" value="F:metal ion binding"/>
    <property type="evidence" value="ECO:0007669"/>
    <property type="project" value="UniProtKB-KW"/>
</dbReference>
<evidence type="ECO:0000313" key="13">
    <source>
        <dbReference type="EMBL" id="QSQ08176.1"/>
    </source>
</evidence>
<dbReference type="Gene3D" id="3.40.630.10">
    <property type="entry name" value="Zn peptidases"/>
    <property type="match status" value="2"/>
</dbReference>
<evidence type="ECO:0000256" key="2">
    <source>
        <dbReference type="ARBA" id="ARBA00001947"/>
    </source>
</evidence>
<keyword evidence="7" id="KW-0479">Metal-binding</keyword>
<name>A0A8A0RLT4_9FIRM</name>
<dbReference type="InterPro" id="IPR036264">
    <property type="entry name" value="Bact_exopeptidase_dim_dom"/>
</dbReference>
<dbReference type="Gene3D" id="3.30.70.360">
    <property type="match status" value="1"/>
</dbReference>
<comment type="pathway">
    <text evidence="3">Amino-acid biosynthesis; L-lysine biosynthesis via DAP pathway; LL-2,6-diaminopimelate from (S)-tetrahydrodipicolinate (succinylase route): step 3/3.</text>
</comment>
<dbReference type="EC" id="3.5.1.18" evidence="5"/>
<proteinExistence type="inferred from homology"/>
<dbReference type="EMBL" id="CP059066">
    <property type="protein sequence ID" value="QSQ08176.1"/>
    <property type="molecule type" value="Genomic_DNA"/>
</dbReference>
<dbReference type="InterPro" id="IPR002933">
    <property type="entry name" value="Peptidase_M20"/>
</dbReference>
<evidence type="ECO:0000259" key="12">
    <source>
        <dbReference type="Pfam" id="PF07687"/>
    </source>
</evidence>
<dbReference type="UniPathway" id="UPA00034">
    <property type="reaction ID" value="UER00021"/>
</dbReference>
<evidence type="ECO:0000256" key="10">
    <source>
        <dbReference type="ARBA" id="ARBA00023285"/>
    </source>
</evidence>
<dbReference type="SUPFAM" id="SSF53187">
    <property type="entry name" value="Zn-dependent exopeptidases"/>
    <property type="match status" value="1"/>
</dbReference>
<accession>A0A8A0RLT4</accession>
<dbReference type="AlphaFoldDB" id="A0A8A0RLT4"/>
<dbReference type="GO" id="GO:0009014">
    <property type="term" value="F:succinyl-diaminopimelate desuccinylase activity"/>
    <property type="evidence" value="ECO:0007669"/>
    <property type="project" value="UniProtKB-EC"/>
</dbReference>
<reference evidence="13" key="1">
    <citation type="submission" date="2020-07" db="EMBL/GenBank/DDBJ databases">
        <title>Koleobacter methoxysyntrophicus gen. nov., sp. nov., a novel anaerobic bacterium isolated from deep subsurface oil field and proposal of Koleobacterales ord. nov. in the phylum Firmicutes.</title>
        <authorList>
            <person name="Sakamoto S."/>
            <person name="Tamaki H."/>
        </authorList>
    </citation>
    <scope>NUCLEOTIDE SEQUENCE</scope>
    <source>
        <strain evidence="13">NRmbB1</strain>
    </source>
</reference>
<keyword evidence="9" id="KW-0862">Zinc</keyword>
<keyword evidence="8 13" id="KW-0378">Hydrolase</keyword>
<evidence type="ECO:0000256" key="5">
    <source>
        <dbReference type="ARBA" id="ARBA00011921"/>
    </source>
</evidence>
<dbReference type="Pfam" id="PF07687">
    <property type="entry name" value="M20_dimer"/>
    <property type="match status" value="1"/>
</dbReference>
<keyword evidence="10" id="KW-0170">Cobalt</keyword>
<dbReference type="InterPro" id="IPR001261">
    <property type="entry name" value="ArgE/DapE_CS"/>
</dbReference>
<comment type="catalytic activity">
    <reaction evidence="11">
        <text>N-succinyl-(2S,6S)-2,6-diaminopimelate + H2O = (2S,6S)-2,6-diaminopimelate + succinate</text>
        <dbReference type="Rhea" id="RHEA:22608"/>
        <dbReference type="ChEBI" id="CHEBI:15377"/>
        <dbReference type="ChEBI" id="CHEBI:30031"/>
        <dbReference type="ChEBI" id="CHEBI:57609"/>
        <dbReference type="ChEBI" id="CHEBI:58087"/>
        <dbReference type="EC" id="3.5.1.18"/>
    </reaction>
</comment>
<comment type="cofactor">
    <cofactor evidence="1">
        <name>Co(2+)</name>
        <dbReference type="ChEBI" id="CHEBI:48828"/>
    </cofactor>
</comment>
<evidence type="ECO:0000256" key="4">
    <source>
        <dbReference type="ARBA" id="ARBA00006247"/>
    </source>
</evidence>
<evidence type="ECO:0000256" key="8">
    <source>
        <dbReference type="ARBA" id="ARBA00022801"/>
    </source>
</evidence>
<dbReference type="CDD" id="cd08659">
    <property type="entry name" value="M20_ArgE_DapE-like"/>
    <property type="match status" value="1"/>
</dbReference>
<evidence type="ECO:0000256" key="1">
    <source>
        <dbReference type="ARBA" id="ARBA00001941"/>
    </source>
</evidence>
<keyword evidence="14" id="KW-1185">Reference proteome</keyword>
<dbReference type="InterPro" id="IPR010182">
    <property type="entry name" value="ArgE/DapE"/>
</dbReference>
<dbReference type="Proteomes" id="UP000662904">
    <property type="component" value="Chromosome"/>
</dbReference>
<dbReference type="Pfam" id="PF01546">
    <property type="entry name" value="Peptidase_M20"/>
    <property type="match status" value="1"/>
</dbReference>
<dbReference type="SUPFAM" id="SSF55031">
    <property type="entry name" value="Bacterial exopeptidase dimerisation domain"/>
    <property type="match status" value="1"/>
</dbReference>
<dbReference type="PROSITE" id="PS00758">
    <property type="entry name" value="ARGE_DAPE_CPG2_1"/>
    <property type="match status" value="1"/>
</dbReference>
<dbReference type="InterPro" id="IPR011650">
    <property type="entry name" value="Peptidase_M20_dimer"/>
</dbReference>
<feature type="domain" description="Peptidase M20 dimerisation" evidence="12">
    <location>
        <begin position="185"/>
        <end position="295"/>
    </location>
</feature>
<gene>
    <name evidence="13" type="primary">ylmB</name>
    <name evidence="13" type="ORF">H0A61_00496</name>
</gene>
<protein>
    <recommendedName>
        <fullName evidence="6">Probable succinyl-diaminopimelate desuccinylase</fullName>
        <ecNumber evidence="5">3.5.1.18</ecNumber>
    </recommendedName>
</protein>
<evidence type="ECO:0000256" key="6">
    <source>
        <dbReference type="ARBA" id="ARBA00016853"/>
    </source>
</evidence>
<evidence type="ECO:0000256" key="9">
    <source>
        <dbReference type="ARBA" id="ARBA00022833"/>
    </source>
</evidence>
<evidence type="ECO:0000256" key="11">
    <source>
        <dbReference type="ARBA" id="ARBA00051301"/>
    </source>
</evidence>
<dbReference type="InterPro" id="IPR050072">
    <property type="entry name" value="Peptidase_M20A"/>
</dbReference>
<comment type="similarity">
    <text evidence="4">Belongs to the peptidase M20A family.</text>
</comment>
<organism evidence="13 14">
    <name type="scientific">Koleobacter methoxysyntrophicus</name>
    <dbReference type="NCBI Taxonomy" id="2751313"/>
    <lineage>
        <taxon>Bacteria</taxon>
        <taxon>Bacillati</taxon>
        <taxon>Bacillota</taxon>
        <taxon>Clostridia</taxon>
        <taxon>Koleobacterales</taxon>
        <taxon>Koleobacteraceae</taxon>
        <taxon>Koleobacter</taxon>
    </lineage>
</organism>